<feature type="domain" description="Ppx/GppA phosphatase N-terminal" evidence="2">
    <location>
        <begin position="149"/>
        <end position="448"/>
    </location>
</feature>
<dbReference type="Gene3D" id="3.30.420.150">
    <property type="entry name" value="Exopolyphosphatase. Domain 2"/>
    <property type="match status" value="1"/>
</dbReference>
<feature type="compositionally biased region" description="Basic and acidic residues" evidence="1">
    <location>
        <begin position="116"/>
        <end position="128"/>
    </location>
</feature>
<proteinExistence type="predicted"/>
<evidence type="ECO:0000256" key="1">
    <source>
        <dbReference type="SAM" id="MobiDB-lite"/>
    </source>
</evidence>
<dbReference type="PANTHER" id="PTHR30005:SF0">
    <property type="entry name" value="RETROGRADE REGULATION PROTEIN 2"/>
    <property type="match status" value="1"/>
</dbReference>
<name>A0A4R2GUE9_9HYPH</name>
<dbReference type="CDD" id="cd24054">
    <property type="entry name" value="ASKHA_NBD_AaPPX-GppA_MtPPX2-like"/>
    <property type="match status" value="1"/>
</dbReference>
<dbReference type="Pfam" id="PF02541">
    <property type="entry name" value="Ppx-GppA"/>
    <property type="match status" value="1"/>
</dbReference>
<dbReference type="InterPro" id="IPR003695">
    <property type="entry name" value="Ppx_GppA_N"/>
</dbReference>
<evidence type="ECO:0000259" key="2">
    <source>
        <dbReference type="Pfam" id="PF02541"/>
    </source>
</evidence>
<evidence type="ECO:0000313" key="4">
    <source>
        <dbReference type="Proteomes" id="UP000294881"/>
    </source>
</evidence>
<feature type="region of interest" description="Disordered" evidence="1">
    <location>
        <begin position="21"/>
        <end position="128"/>
    </location>
</feature>
<evidence type="ECO:0000313" key="3">
    <source>
        <dbReference type="EMBL" id="TCO14064.1"/>
    </source>
</evidence>
<comment type="caution">
    <text evidence="3">The sequence shown here is derived from an EMBL/GenBank/DDBJ whole genome shotgun (WGS) entry which is preliminary data.</text>
</comment>
<protein>
    <submittedName>
        <fullName evidence="3">Exopolyphosphatase/guanosine-5'-triphosphate, 3'-diphosphate pyrophosphatase</fullName>
    </submittedName>
</protein>
<dbReference type="AlphaFoldDB" id="A0A4R2GUE9"/>
<dbReference type="PANTHER" id="PTHR30005">
    <property type="entry name" value="EXOPOLYPHOSPHATASE"/>
    <property type="match status" value="1"/>
</dbReference>
<dbReference type="InterPro" id="IPR043129">
    <property type="entry name" value="ATPase_NBD"/>
</dbReference>
<keyword evidence="4" id="KW-1185">Reference proteome</keyword>
<dbReference type="GO" id="GO:0016462">
    <property type="term" value="F:pyrophosphatase activity"/>
    <property type="evidence" value="ECO:0007669"/>
    <property type="project" value="TreeGrafter"/>
</dbReference>
<gene>
    <name evidence="3" type="ORF">EV666_10414</name>
</gene>
<dbReference type="InterPro" id="IPR050273">
    <property type="entry name" value="GppA/Ppx_hydrolase"/>
</dbReference>
<reference evidence="3 4" key="1">
    <citation type="submission" date="2019-03" db="EMBL/GenBank/DDBJ databases">
        <title>Genomic Encyclopedia of Type Strains, Phase IV (KMG-IV): sequencing the most valuable type-strain genomes for metagenomic binning, comparative biology and taxonomic classification.</title>
        <authorList>
            <person name="Goeker M."/>
        </authorList>
    </citation>
    <scope>NUCLEOTIDE SEQUENCE [LARGE SCALE GENOMIC DNA]</scope>
    <source>
        <strain evidence="3 4">DSM 22958</strain>
    </source>
</reference>
<dbReference type="EMBL" id="SLWL01000004">
    <property type="protein sequence ID" value="TCO14064.1"/>
    <property type="molecule type" value="Genomic_DNA"/>
</dbReference>
<accession>A0A4R2GUE9</accession>
<feature type="compositionally biased region" description="Basic and acidic residues" evidence="1">
    <location>
        <begin position="77"/>
        <end position="98"/>
    </location>
</feature>
<sequence>MSAMDDAGANGACAVSVTVAENGGAQDGGPGRPAWREPAAARCHAAMTASGAHDSARADALRAATPASHDGAQAKQAKHEQLRQDHPRQEQLRQERPARPGGSQRRGGPWRGSGEALRRRGRGAEADARPPGVAYAALDLGTNNCRLLIAEPGETGFRVVDAFSRIVRLGEGLGSTGALAESAIQRSIEALRVCGAKMDHRHVARARLVATEACRSALNGADFINRVFTETGLQLEVVDRRTEAFLAVSGCASLADPASEALLVFDIGGGSTEVACLVGRGVSTMNDPCQSIADWVSLPVGVVTLAERHGGRTVTPAVYRAMVDEVLALLDPFRERVGWAAAREGFHLLGTSGTVTTIAGVHLRLPRYDRRRVDGLWMSDRNVNRVVHHLRRSSFRERAANACIGNDRADLVLAGCAILDALRRCFPAPRLRIADRGLREGILMSMMREDGMLRAATAGRR</sequence>
<dbReference type="Gene3D" id="3.30.420.40">
    <property type="match status" value="1"/>
</dbReference>
<dbReference type="Proteomes" id="UP000294881">
    <property type="component" value="Unassembled WGS sequence"/>
</dbReference>
<organism evidence="3 4">
    <name type="scientific">Camelimonas lactis</name>
    <dbReference type="NCBI Taxonomy" id="659006"/>
    <lineage>
        <taxon>Bacteria</taxon>
        <taxon>Pseudomonadati</taxon>
        <taxon>Pseudomonadota</taxon>
        <taxon>Alphaproteobacteria</taxon>
        <taxon>Hyphomicrobiales</taxon>
        <taxon>Chelatococcaceae</taxon>
        <taxon>Camelimonas</taxon>
    </lineage>
</organism>
<dbReference type="SUPFAM" id="SSF53067">
    <property type="entry name" value="Actin-like ATPase domain"/>
    <property type="match status" value="2"/>
</dbReference>